<keyword evidence="3" id="KW-1185">Reference proteome</keyword>
<dbReference type="OrthoDB" id="3539120at2"/>
<dbReference type="AlphaFoldDB" id="A0A1H0BPA0"/>
<sequence length="287" mass="30048">MAPATPLGSGAATAAAPARSRPGPLRLGRPVALVPARREPAPLDGTELRFFTDFLAAFGERPDHDRYARGGGPGFIDLAGALLDGLPHPPPPLDTVVLAYHLPDRDVVEVAGCYLADRLPGTPEVLSLAGQGVGAPFTALRLLDRMRAAGHSAAGAVLVLDQTTVPYADPDVRTGPGSDAAVLLHDDGGPAMELLAVDEQQADPRAALRSLTRRYPDTRIVAGRMLAERLDPRESAEVVRGPANALCTSAWSPLADAWDAERPTLVADFDPHAGRLFTALLAPAAAR</sequence>
<dbReference type="STRING" id="310781.SAMN05216259_104252"/>
<evidence type="ECO:0000256" key="1">
    <source>
        <dbReference type="SAM" id="MobiDB-lite"/>
    </source>
</evidence>
<protein>
    <submittedName>
        <fullName evidence="2">Uncharacterized protein</fullName>
    </submittedName>
</protein>
<organism evidence="2 3">
    <name type="scientific">Actinacidiphila guanduensis</name>
    <dbReference type="NCBI Taxonomy" id="310781"/>
    <lineage>
        <taxon>Bacteria</taxon>
        <taxon>Bacillati</taxon>
        <taxon>Actinomycetota</taxon>
        <taxon>Actinomycetes</taxon>
        <taxon>Kitasatosporales</taxon>
        <taxon>Streptomycetaceae</taxon>
        <taxon>Actinacidiphila</taxon>
    </lineage>
</organism>
<reference evidence="2 3" key="1">
    <citation type="submission" date="2016-10" db="EMBL/GenBank/DDBJ databases">
        <authorList>
            <person name="de Groot N.N."/>
        </authorList>
    </citation>
    <scope>NUCLEOTIDE SEQUENCE [LARGE SCALE GENOMIC DNA]</scope>
    <source>
        <strain evidence="2 3">CGMCC 4.2022</strain>
    </source>
</reference>
<dbReference type="EMBL" id="FNIE01000004">
    <property type="protein sequence ID" value="SDN47385.1"/>
    <property type="molecule type" value="Genomic_DNA"/>
</dbReference>
<proteinExistence type="predicted"/>
<gene>
    <name evidence="2" type="ORF">SAMN05216259_104252</name>
</gene>
<evidence type="ECO:0000313" key="3">
    <source>
        <dbReference type="Proteomes" id="UP000199341"/>
    </source>
</evidence>
<dbReference type="RefSeq" id="WP_093784030.1">
    <property type="nucleotide sequence ID" value="NZ_FNIE01000004.1"/>
</dbReference>
<dbReference type="Proteomes" id="UP000199341">
    <property type="component" value="Unassembled WGS sequence"/>
</dbReference>
<evidence type="ECO:0000313" key="2">
    <source>
        <dbReference type="EMBL" id="SDN47385.1"/>
    </source>
</evidence>
<feature type="region of interest" description="Disordered" evidence="1">
    <location>
        <begin position="1"/>
        <end position="27"/>
    </location>
</feature>
<accession>A0A1H0BPA0</accession>
<name>A0A1H0BPA0_9ACTN</name>